<dbReference type="AlphaFoldDB" id="A0A0T6BE14"/>
<dbReference type="PANTHER" id="PTHR42985">
    <property type="entry name" value="SODIUM-COUPLED MONOCARBOXYLATE TRANSPORTER"/>
    <property type="match status" value="1"/>
</dbReference>
<evidence type="ECO:0000256" key="1">
    <source>
        <dbReference type="ARBA" id="ARBA00004651"/>
    </source>
</evidence>
<reference evidence="13 14" key="1">
    <citation type="submission" date="2015-09" db="EMBL/GenBank/DDBJ databases">
        <title>Draft genome of the scarab beetle Oryctes borbonicus.</title>
        <authorList>
            <person name="Meyer J.M."/>
            <person name="Markov G.V."/>
            <person name="Baskaran P."/>
            <person name="Herrmann M."/>
            <person name="Sommer R.J."/>
            <person name="Roedelsperger C."/>
        </authorList>
    </citation>
    <scope>NUCLEOTIDE SEQUENCE [LARGE SCALE GENOMIC DNA]</scope>
    <source>
        <strain evidence="13">OB123</strain>
        <tissue evidence="13">Whole animal</tissue>
    </source>
</reference>
<dbReference type="InterPro" id="IPR051163">
    <property type="entry name" value="Sodium:Solute_Symporter_SSF"/>
</dbReference>
<keyword evidence="9 12" id="KW-0472">Membrane</keyword>
<protein>
    <recommendedName>
        <fullName evidence="15">Sodium/solute symporter</fullName>
    </recommendedName>
</protein>
<evidence type="ECO:0000256" key="6">
    <source>
        <dbReference type="ARBA" id="ARBA00022989"/>
    </source>
</evidence>
<feature type="transmembrane region" description="Helical" evidence="12">
    <location>
        <begin position="238"/>
        <end position="260"/>
    </location>
</feature>
<proteinExistence type="inferred from homology"/>
<dbReference type="EMBL" id="LJIG01001376">
    <property type="protein sequence ID" value="KRT85564.1"/>
    <property type="molecule type" value="Genomic_DNA"/>
</dbReference>
<gene>
    <name evidence="13" type="ORF">AMK59_2547</name>
</gene>
<keyword evidence="14" id="KW-1185">Reference proteome</keyword>
<evidence type="ECO:0000256" key="5">
    <source>
        <dbReference type="ARBA" id="ARBA00022692"/>
    </source>
</evidence>
<evidence type="ECO:0000256" key="11">
    <source>
        <dbReference type="RuleBase" id="RU362091"/>
    </source>
</evidence>
<keyword evidence="8" id="KW-0406">Ion transport</keyword>
<keyword evidence="10" id="KW-0739">Sodium transport</keyword>
<feature type="transmembrane region" description="Helical" evidence="12">
    <location>
        <begin position="12"/>
        <end position="31"/>
    </location>
</feature>
<evidence type="ECO:0000256" key="12">
    <source>
        <dbReference type="SAM" id="Phobius"/>
    </source>
</evidence>
<comment type="caution">
    <text evidence="13">The sequence shown here is derived from an EMBL/GenBank/DDBJ whole genome shotgun (WGS) entry which is preliminary data.</text>
</comment>
<organism evidence="13 14">
    <name type="scientific">Oryctes borbonicus</name>
    <dbReference type="NCBI Taxonomy" id="1629725"/>
    <lineage>
        <taxon>Eukaryota</taxon>
        <taxon>Metazoa</taxon>
        <taxon>Ecdysozoa</taxon>
        <taxon>Arthropoda</taxon>
        <taxon>Hexapoda</taxon>
        <taxon>Insecta</taxon>
        <taxon>Pterygota</taxon>
        <taxon>Neoptera</taxon>
        <taxon>Endopterygota</taxon>
        <taxon>Coleoptera</taxon>
        <taxon>Polyphaga</taxon>
        <taxon>Scarabaeiformia</taxon>
        <taxon>Scarabaeidae</taxon>
        <taxon>Dynastinae</taxon>
        <taxon>Oryctes</taxon>
    </lineage>
</organism>
<evidence type="ECO:0000256" key="2">
    <source>
        <dbReference type="ARBA" id="ARBA00006434"/>
    </source>
</evidence>
<dbReference type="OrthoDB" id="6132759at2759"/>
<feature type="transmembrane region" description="Helical" evidence="12">
    <location>
        <begin position="162"/>
        <end position="186"/>
    </location>
</feature>
<dbReference type="GO" id="GO:0005886">
    <property type="term" value="C:plasma membrane"/>
    <property type="evidence" value="ECO:0007669"/>
    <property type="project" value="UniProtKB-SubCell"/>
</dbReference>
<keyword evidence="5 12" id="KW-0812">Transmembrane</keyword>
<feature type="transmembrane region" description="Helical" evidence="12">
    <location>
        <begin position="206"/>
        <end position="226"/>
    </location>
</feature>
<comment type="subcellular location">
    <subcellularLocation>
        <location evidence="1">Cell membrane</location>
        <topology evidence="1">Multi-pass membrane protein</topology>
    </subcellularLocation>
</comment>
<dbReference type="PROSITE" id="PS50283">
    <property type="entry name" value="NA_SOLUT_SYMP_3"/>
    <property type="match status" value="1"/>
</dbReference>
<feature type="transmembrane region" description="Helical" evidence="12">
    <location>
        <begin position="102"/>
        <end position="127"/>
    </location>
</feature>
<evidence type="ECO:0000256" key="7">
    <source>
        <dbReference type="ARBA" id="ARBA00023053"/>
    </source>
</evidence>
<dbReference type="PANTHER" id="PTHR42985:SF5">
    <property type="entry name" value="FI02094P-RELATED"/>
    <property type="match status" value="1"/>
</dbReference>
<dbReference type="Gene3D" id="1.20.1730.10">
    <property type="entry name" value="Sodium/glucose cotransporter"/>
    <property type="match status" value="1"/>
</dbReference>
<keyword evidence="7" id="KW-0915">Sodium</keyword>
<name>A0A0T6BE14_9SCAR</name>
<evidence type="ECO:0008006" key="15">
    <source>
        <dbReference type="Google" id="ProtNLM"/>
    </source>
</evidence>
<accession>A0A0T6BE14</accession>
<keyword evidence="6 12" id="KW-1133">Transmembrane helix</keyword>
<comment type="similarity">
    <text evidence="2 11">Belongs to the sodium:solute symporter (SSF) (TC 2.A.21) family.</text>
</comment>
<evidence type="ECO:0000256" key="9">
    <source>
        <dbReference type="ARBA" id="ARBA00023136"/>
    </source>
</evidence>
<evidence type="ECO:0000256" key="3">
    <source>
        <dbReference type="ARBA" id="ARBA00022448"/>
    </source>
</evidence>
<feature type="transmembrane region" description="Helical" evidence="12">
    <location>
        <begin position="63"/>
        <end position="81"/>
    </location>
</feature>
<dbReference type="Pfam" id="PF00474">
    <property type="entry name" value="SSF"/>
    <property type="match status" value="1"/>
</dbReference>
<dbReference type="InterPro" id="IPR001734">
    <property type="entry name" value="Na/solute_symporter"/>
</dbReference>
<dbReference type="InterPro" id="IPR038377">
    <property type="entry name" value="Na/Glc_symporter_sf"/>
</dbReference>
<dbReference type="Proteomes" id="UP000051574">
    <property type="component" value="Unassembled WGS sequence"/>
</dbReference>
<evidence type="ECO:0000256" key="8">
    <source>
        <dbReference type="ARBA" id="ARBA00023065"/>
    </source>
</evidence>
<dbReference type="GO" id="GO:0006814">
    <property type="term" value="P:sodium ion transport"/>
    <property type="evidence" value="ECO:0007669"/>
    <property type="project" value="UniProtKB-KW"/>
</dbReference>
<keyword evidence="4" id="KW-1003">Cell membrane</keyword>
<keyword evidence="3" id="KW-0813">Transport</keyword>
<evidence type="ECO:0000313" key="14">
    <source>
        <dbReference type="Proteomes" id="UP000051574"/>
    </source>
</evidence>
<dbReference type="GO" id="GO:0015293">
    <property type="term" value="F:symporter activity"/>
    <property type="evidence" value="ECO:0007669"/>
    <property type="project" value="TreeGrafter"/>
</dbReference>
<evidence type="ECO:0000256" key="10">
    <source>
        <dbReference type="ARBA" id="ARBA00023201"/>
    </source>
</evidence>
<evidence type="ECO:0000313" key="13">
    <source>
        <dbReference type="EMBL" id="KRT85564.1"/>
    </source>
</evidence>
<feature type="non-terminal residue" evidence="13">
    <location>
        <position position="275"/>
    </location>
</feature>
<evidence type="ECO:0000256" key="4">
    <source>
        <dbReference type="ARBA" id="ARBA00022475"/>
    </source>
</evidence>
<sequence>MGGIKAVVLTDLIQTIVMFGAMLVVIIKGTLNVGGLKRVLDINLKMDRIEPPNFDMNPLSRHTFWSLTIGGFVYFLQTSGVNQNMIQRYLALSTLTKARISLWQCTIGILILTALCCYTGLLIFATFSKCDPLTTTLAKEKDQLLPILVMEVLGDYPGLPGLFIAGIFSAALSSLSTGLNSMAAVVLEDCYKSFFNKDPSEKQTYILMKSTVVLMGALCVGLVFVVEKLGTVLQLTMSIGPIANGPSLALFTMGILLPWINAKVWLLHLVCCCRL</sequence>